<dbReference type="Gene3D" id="3.30.70.600">
    <property type="entry name" value="Ribosomal protein S10 domain"/>
    <property type="match status" value="1"/>
</dbReference>
<feature type="domain" description="Small ribosomal subunit protein uS10" evidence="8">
    <location>
        <begin position="31"/>
        <end position="127"/>
    </location>
</feature>
<comment type="caution">
    <text evidence="9">The sequence shown here is derived from an EMBL/GenBank/DDBJ whole genome shotgun (WGS) entry which is preliminary data.</text>
</comment>
<dbReference type="InterPro" id="IPR027486">
    <property type="entry name" value="Ribosomal_uS10_dom"/>
</dbReference>
<keyword evidence="3 9" id="KW-0689">Ribosomal protein</keyword>
<comment type="similarity">
    <text evidence="2">Belongs to the universal ribosomal protein uS10 family.</text>
</comment>
<dbReference type="OrthoDB" id="366214at2759"/>
<dbReference type="EMBL" id="NCKV01007183">
    <property type="protein sequence ID" value="RWS23078.1"/>
    <property type="molecule type" value="Genomic_DNA"/>
</dbReference>
<dbReference type="AlphaFoldDB" id="A0A443S6A2"/>
<dbReference type="InterPro" id="IPR040055">
    <property type="entry name" value="Ribosomal_uS10m"/>
</dbReference>
<dbReference type="PANTHER" id="PTHR13334:SF4">
    <property type="entry name" value="SMALL RIBOSOMAL SUBUNIT PROTEIN US10M"/>
    <property type="match status" value="1"/>
</dbReference>
<dbReference type="PANTHER" id="PTHR13334">
    <property type="entry name" value="MITOCHONDRIAL 28S RIBOSOMAL PROTEIN S10"/>
    <property type="match status" value="1"/>
</dbReference>
<dbReference type="InterPro" id="IPR036838">
    <property type="entry name" value="Ribosomal_uS10_dom_sf"/>
</dbReference>
<protein>
    <recommendedName>
        <fullName evidence="6">Small ribosomal subunit protein uS10m</fullName>
    </recommendedName>
    <alternativeName>
        <fullName evidence="7">28S ribosomal protein S10, mitochondrial</fullName>
    </alternativeName>
</protein>
<evidence type="ECO:0000313" key="9">
    <source>
        <dbReference type="EMBL" id="RWS23078.1"/>
    </source>
</evidence>
<dbReference type="SUPFAM" id="SSF54999">
    <property type="entry name" value="Ribosomal protein S10"/>
    <property type="match status" value="1"/>
</dbReference>
<evidence type="ECO:0000256" key="5">
    <source>
        <dbReference type="ARBA" id="ARBA00023274"/>
    </source>
</evidence>
<dbReference type="SMART" id="SM01403">
    <property type="entry name" value="Ribosomal_S10"/>
    <property type="match status" value="1"/>
</dbReference>
<dbReference type="STRING" id="299467.A0A443S6A2"/>
<comment type="subcellular location">
    <subcellularLocation>
        <location evidence="1">Mitochondrion</location>
    </subcellularLocation>
</comment>
<keyword evidence="4" id="KW-0496">Mitochondrion</keyword>
<dbReference type="VEuPathDB" id="VectorBase:LDEU008964"/>
<evidence type="ECO:0000313" key="10">
    <source>
        <dbReference type="Proteomes" id="UP000288716"/>
    </source>
</evidence>
<organism evidence="9 10">
    <name type="scientific">Leptotrombidium deliense</name>
    <dbReference type="NCBI Taxonomy" id="299467"/>
    <lineage>
        <taxon>Eukaryota</taxon>
        <taxon>Metazoa</taxon>
        <taxon>Ecdysozoa</taxon>
        <taxon>Arthropoda</taxon>
        <taxon>Chelicerata</taxon>
        <taxon>Arachnida</taxon>
        <taxon>Acari</taxon>
        <taxon>Acariformes</taxon>
        <taxon>Trombidiformes</taxon>
        <taxon>Prostigmata</taxon>
        <taxon>Anystina</taxon>
        <taxon>Parasitengona</taxon>
        <taxon>Trombiculoidea</taxon>
        <taxon>Trombiculidae</taxon>
        <taxon>Leptotrombidium</taxon>
    </lineage>
</organism>
<feature type="non-terminal residue" evidence="9">
    <location>
        <position position="127"/>
    </location>
</feature>
<name>A0A443S6A2_9ACAR</name>
<evidence type="ECO:0000256" key="1">
    <source>
        <dbReference type="ARBA" id="ARBA00004173"/>
    </source>
</evidence>
<dbReference type="GO" id="GO:0005763">
    <property type="term" value="C:mitochondrial small ribosomal subunit"/>
    <property type="evidence" value="ECO:0007669"/>
    <property type="project" value="InterPro"/>
</dbReference>
<evidence type="ECO:0000256" key="6">
    <source>
        <dbReference type="ARBA" id="ARBA00035261"/>
    </source>
</evidence>
<evidence type="ECO:0000256" key="7">
    <source>
        <dbReference type="ARBA" id="ARBA00035544"/>
    </source>
</evidence>
<sequence length="127" mass="14955">MFAIRNQCFSAFRRSFSTQSANPDQLYKRLILRVNGHDPAVLKSYEKFTLMAANELGIHLENVIRPLRPVIEKRVLLRSAHIHKKHREHYERRTYKVTMEFKHLTGSTADTFLEYVERNLPEGVAMQ</sequence>
<evidence type="ECO:0000256" key="3">
    <source>
        <dbReference type="ARBA" id="ARBA00022980"/>
    </source>
</evidence>
<accession>A0A443S6A2</accession>
<dbReference type="Proteomes" id="UP000288716">
    <property type="component" value="Unassembled WGS sequence"/>
</dbReference>
<dbReference type="Pfam" id="PF00338">
    <property type="entry name" value="Ribosomal_S10"/>
    <property type="match status" value="1"/>
</dbReference>
<gene>
    <name evidence="9" type="ORF">B4U80_07160</name>
</gene>
<proteinExistence type="inferred from homology"/>
<evidence type="ECO:0000259" key="8">
    <source>
        <dbReference type="SMART" id="SM01403"/>
    </source>
</evidence>
<evidence type="ECO:0000256" key="2">
    <source>
        <dbReference type="ARBA" id="ARBA00007102"/>
    </source>
</evidence>
<keyword evidence="5" id="KW-0687">Ribonucleoprotein</keyword>
<keyword evidence="10" id="KW-1185">Reference proteome</keyword>
<reference evidence="9 10" key="1">
    <citation type="journal article" date="2018" name="Gigascience">
        <title>Genomes of trombidid mites reveal novel predicted allergens and laterally-transferred genes associated with secondary metabolism.</title>
        <authorList>
            <person name="Dong X."/>
            <person name="Chaisiri K."/>
            <person name="Xia D."/>
            <person name="Armstrong S.D."/>
            <person name="Fang Y."/>
            <person name="Donnelly M.J."/>
            <person name="Kadowaki T."/>
            <person name="McGarry J.W."/>
            <person name="Darby A.C."/>
            <person name="Makepeace B.L."/>
        </authorList>
    </citation>
    <scope>NUCLEOTIDE SEQUENCE [LARGE SCALE GENOMIC DNA]</scope>
    <source>
        <strain evidence="9">UoL-UT</strain>
    </source>
</reference>
<evidence type="ECO:0000256" key="4">
    <source>
        <dbReference type="ARBA" id="ARBA00023128"/>
    </source>
</evidence>